<proteinExistence type="predicted"/>
<accession>X1GSJ6</accession>
<dbReference type="EMBL" id="BARU01022871">
    <property type="protein sequence ID" value="GAH47850.1"/>
    <property type="molecule type" value="Genomic_DNA"/>
</dbReference>
<evidence type="ECO:0000313" key="1">
    <source>
        <dbReference type="EMBL" id="GAH47850.1"/>
    </source>
</evidence>
<comment type="caution">
    <text evidence="1">The sequence shown here is derived from an EMBL/GenBank/DDBJ whole genome shotgun (WGS) entry which is preliminary data.</text>
</comment>
<feature type="non-terminal residue" evidence="1">
    <location>
        <position position="59"/>
    </location>
</feature>
<dbReference type="AlphaFoldDB" id="X1GSJ6"/>
<reference evidence="1" key="1">
    <citation type="journal article" date="2014" name="Front. Microbiol.">
        <title>High frequency of phylogenetically diverse reductive dehalogenase-homologous genes in deep subseafloor sedimentary metagenomes.</title>
        <authorList>
            <person name="Kawai M."/>
            <person name="Futagami T."/>
            <person name="Toyoda A."/>
            <person name="Takaki Y."/>
            <person name="Nishi S."/>
            <person name="Hori S."/>
            <person name="Arai W."/>
            <person name="Tsubouchi T."/>
            <person name="Morono Y."/>
            <person name="Uchiyama I."/>
            <person name="Ito T."/>
            <person name="Fujiyama A."/>
            <person name="Inagaki F."/>
            <person name="Takami H."/>
        </authorList>
    </citation>
    <scope>NUCLEOTIDE SEQUENCE</scope>
    <source>
        <strain evidence="1">Expedition CK06-06</strain>
    </source>
</reference>
<name>X1GSJ6_9ZZZZ</name>
<gene>
    <name evidence="1" type="ORF">S03H2_37198</name>
</gene>
<sequence length="59" mass="7026">MCRNLKFEIIKNIKAIYSNGLFDTKLDLIKESLMDRLFKVYESLPKSAIEDYKFSINNY</sequence>
<protein>
    <submittedName>
        <fullName evidence="1">Uncharacterized protein</fullName>
    </submittedName>
</protein>
<organism evidence="1">
    <name type="scientific">marine sediment metagenome</name>
    <dbReference type="NCBI Taxonomy" id="412755"/>
    <lineage>
        <taxon>unclassified sequences</taxon>
        <taxon>metagenomes</taxon>
        <taxon>ecological metagenomes</taxon>
    </lineage>
</organism>